<evidence type="ECO:0000313" key="2">
    <source>
        <dbReference type="Proteomes" id="UP000299102"/>
    </source>
</evidence>
<name>A0A4C1XBG1_EUMVA</name>
<dbReference type="EMBL" id="BGZK01000808">
    <property type="protein sequence ID" value="GBP61231.1"/>
    <property type="molecule type" value="Genomic_DNA"/>
</dbReference>
<proteinExistence type="predicted"/>
<dbReference type="AlphaFoldDB" id="A0A4C1XBG1"/>
<gene>
    <name evidence="1" type="ORF">EVAR_45250_1</name>
</gene>
<keyword evidence="2" id="KW-1185">Reference proteome</keyword>
<sequence length="75" mass="7872">MTPEISRVGCVQPLSLFDSNASADGVEERSLARSAQAERDSESCFFVPAAAGAASSLREHAANLILRAGDAETFD</sequence>
<comment type="caution">
    <text evidence="1">The sequence shown here is derived from an EMBL/GenBank/DDBJ whole genome shotgun (WGS) entry which is preliminary data.</text>
</comment>
<reference evidence="1 2" key="1">
    <citation type="journal article" date="2019" name="Commun. Biol.">
        <title>The bagworm genome reveals a unique fibroin gene that provides high tensile strength.</title>
        <authorList>
            <person name="Kono N."/>
            <person name="Nakamura H."/>
            <person name="Ohtoshi R."/>
            <person name="Tomita M."/>
            <person name="Numata K."/>
            <person name="Arakawa K."/>
        </authorList>
    </citation>
    <scope>NUCLEOTIDE SEQUENCE [LARGE SCALE GENOMIC DNA]</scope>
</reference>
<organism evidence="1 2">
    <name type="scientific">Eumeta variegata</name>
    <name type="common">Bagworm moth</name>
    <name type="synonym">Eumeta japonica</name>
    <dbReference type="NCBI Taxonomy" id="151549"/>
    <lineage>
        <taxon>Eukaryota</taxon>
        <taxon>Metazoa</taxon>
        <taxon>Ecdysozoa</taxon>
        <taxon>Arthropoda</taxon>
        <taxon>Hexapoda</taxon>
        <taxon>Insecta</taxon>
        <taxon>Pterygota</taxon>
        <taxon>Neoptera</taxon>
        <taxon>Endopterygota</taxon>
        <taxon>Lepidoptera</taxon>
        <taxon>Glossata</taxon>
        <taxon>Ditrysia</taxon>
        <taxon>Tineoidea</taxon>
        <taxon>Psychidae</taxon>
        <taxon>Oiketicinae</taxon>
        <taxon>Eumeta</taxon>
    </lineage>
</organism>
<accession>A0A4C1XBG1</accession>
<protein>
    <submittedName>
        <fullName evidence="1">Uncharacterized protein</fullName>
    </submittedName>
</protein>
<dbReference type="Proteomes" id="UP000299102">
    <property type="component" value="Unassembled WGS sequence"/>
</dbReference>
<evidence type="ECO:0000313" key="1">
    <source>
        <dbReference type="EMBL" id="GBP61231.1"/>
    </source>
</evidence>